<dbReference type="InterPro" id="IPR008978">
    <property type="entry name" value="HSP20-like_chaperone"/>
</dbReference>
<sequence>MANELMHRSNRNPLDRFNDWFNDDFFGFPRDDFANVSLANIMQSDIAETDKEYVVKIDMPGMQKDKINLNYQNGVLSVSGSRESFSDLSDKDGNIIHNERSIGHVSRQFRLPDVEKSAISAKYEGGVLTVTLPKATEKSDDANQIKID</sequence>
<protein>
    <submittedName>
        <fullName evidence="4">Heat shock low molecular weight</fullName>
    </submittedName>
</protein>
<name>A0A0R1GVJ4_9LACO</name>
<dbReference type="Gene3D" id="2.60.40.790">
    <property type="match status" value="1"/>
</dbReference>
<evidence type="ECO:0000256" key="2">
    <source>
        <dbReference type="RuleBase" id="RU003616"/>
    </source>
</evidence>
<dbReference type="PANTHER" id="PTHR11527">
    <property type="entry name" value="HEAT-SHOCK PROTEIN 20 FAMILY MEMBER"/>
    <property type="match status" value="1"/>
</dbReference>
<reference evidence="4 5" key="1">
    <citation type="journal article" date="2015" name="Genome Announc.">
        <title>Expanding the biotechnology potential of lactobacilli through comparative genomics of 213 strains and associated genera.</title>
        <authorList>
            <person name="Sun Z."/>
            <person name="Harris H.M."/>
            <person name="McCann A."/>
            <person name="Guo C."/>
            <person name="Argimon S."/>
            <person name="Zhang W."/>
            <person name="Yang X."/>
            <person name="Jeffery I.B."/>
            <person name="Cooney J.C."/>
            <person name="Kagawa T.F."/>
            <person name="Liu W."/>
            <person name="Song Y."/>
            <person name="Salvetti E."/>
            <person name="Wrobel A."/>
            <person name="Rasinkangas P."/>
            <person name="Parkhill J."/>
            <person name="Rea M.C."/>
            <person name="O'Sullivan O."/>
            <person name="Ritari J."/>
            <person name="Douillard F.P."/>
            <person name="Paul Ross R."/>
            <person name="Yang R."/>
            <person name="Briner A.E."/>
            <person name="Felis G.E."/>
            <person name="de Vos W.M."/>
            <person name="Barrangou R."/>
            <person name="Klaenhammer T.R."/>
            <person name="Caufield P.W."/>
            <person name="Cui Y."/>
            <person name="Zhang H."/>
            <person name="O'Toole P.W."/>
        </authorList>
    </citation>
    <scope>NUCLEOTIDE SEQUENCE [LARGE SCALE GENOMIC DNA]</scope>
    <source>
        <strain evidence="4 5">DSM 20534</strain>
    </source>
</reference>
<dbReference type="CDD" id="cd06471">
    <property type="entry name" value="ACD_LpsHSP_like"/>
    <property type="match status" value="1"/>
</dbReference>
<evidence type="ECO:0000313" key="4">
    <source>
        <dbReference type="EMBL" id="KRK38063.1"/>
    </source>
</evidence>
<accession>A0A0R1GVJ4</accession>
<dbReference type="AlphaFoldDB" id="A0A0R1GVJ4"/>
<dbReference type="RefSeq" id="WP_056946734.1">
    <property type="nucleotide sequence ID" value="NZ_AZCV01000002.1"/>
</dbReference>
<gene>
    <name evidence="4" type="ORF">FC62_GL000833</name>
</gene>
<evidence type="ECO:0000313" key="5">
    <source>
        <dbReference type="Proteomes" id="UP000050909"/>
    </source>
</evidence>
<comment type="caution">
    <text evidence="4">The sequence shown here is derived from an EMBL/GenBank/DDBJ whole genome shotgun (WGS) entry which is preliminary data.</text>
</comment>
<dbReference type="InterPro" id="IPR002068">
    <property type="entry name" value="A-crystallin/Hsp20_dom"/>
</dbReference>
<organism evidence="4 5">
    <name type="scientific">Amylolactobacillus amylotrophicus DSM 20534</name>
    <dbReference type="NCBI Taxonomy" id="1423722"/>
    <lineage>
        <taxon>Bacteria</taxon>
        <taxon>Bacillati</taxon>
        <taxon>Bacillota</taxon>
        <taxon>Bacilli</taxon>
        <taxon>Lactobacillales</taxon>
        <taxon>Lactobacillaceae</taxon>
        <taxon>Amylolactobacillus</taxon>
    </lineage>
</organism>
<keyword evidence="5" id="KW-1185">Reference proteome</keyword>
<dbReference type="EMBL" id="AZCV01000002">
    <property type="protein sequence ID" value="KRK38063.1"/>
    <property type="molecule type" value="Genomic_DNA"/>
</dbReference>
<dbReference type="Proteomes" id="UP000050909">
    <property type="component" value="Unassembled WGS sequence"/>
</dbReference>
<feature type="domain" description="SHSP" evidence="3">
    <location>
        <begin position="32"/>
        <end position="148"/>
    </location>
</feature>
<proteinExistence type="inferred from homology"/>
<dbReference type="Pfam" id="PF00011">
    <property type="entry name" value="HSP20"/>
    <property type="match status" value="1"/>
</dbReference>
<dbReference type="PROSITE" id="PS01031">
    <property type="entry name" value="SHSP"/>
    <property type="match status" value="1"/>
</dbReference>
<dbReference type="InterPro" id="IPR031107">
    <property type="entry name" value="Small_HSP"/>
</dbReference>
<dbReference type="SUPFAM" id="SSF49764">
    <property type="entry name" value="HSP20-like chaperones"/>
    <property type="match status" value="1"/>
</dbReference>
<comment type="similarity">
    <text evidence="1 2">Belongs to the small heat shock protein (HSP20) family.</text>
</comment>
<keyword evidence="4" id="KW-0346">Stress response</keyword>
<evidence type="ECO:0000259" key="3">
    <source>
        <dbReference type="PROSITE" id="PS01031"/>
    </source>
</evidence>
<evidence type="ECO:0000256" key="1">
    <source>
        <dbReference type="PROSITE-ProRule" id="PRU00285"/>
    </source>
</evidence>
<dbReference type="PATRIC" id="fig|1423722.3.peg.850"/>